<comment type="caution">
    <text evidence="1">The sequence shown here is derived from an EMBL/GenBank/DDBJ whole genome shotgun (WGS) entry which is preliminary data.</text>
</comment>
<protein>
    <submittedName>
        <fullName evidence="1">Uncharacterized protein</fullName>
    </submittedName>
</protein>
<keyword evidence="2" id="KW-1185">Reference proteome</keyword>
<accession>A0A3A8HFV8</accession>
<dbReference type="Proteomes" id="UP000268094">
    <property type="component" value="Unassembled WGS sequence"/>
</dbReference>
<evidence type="ECO:0000313" key="1">
    <source>
        <dbReference type="EMBL" id="RKG69468.1"/>
    </source>
</evidence>
<dbReference type="AlphaFoldDB" id="A0A3A8HFV8"/>
<evidence type="ECO:0000313" key="2">
    <source>
        <dbReference type="Proteomes" id="UP000268094"/>
    </source>
</evidence>
<dbReference type="EMBL" id="RAVZ01000573">
    <property type="protein sequence ID" value="RKG69468.1"/>
    <property type="molecule type" value="Genomic_DNA"/>
</dbReference>
<sequence length="105" mass="11405">MQELLPQCPTVTARIDELNVIFERSVKARRMTQADAMTVVRITDATVTALGFDPRTEPDPSEVVPLHSSVRAAILEGDNAALWRAILAAQRDGSPWAPSAPKEPA</sequence>
<gene>
    <name evidence="1" type="ORF">D7V88_40200</name>
</gene>
<name>A0A3A8HFV8_9BACT</name>
<organism evidence="1 2">
    <name type="scientific">Corallococcus terminator</name>
    <dbReference type="NCBI Taxonomy" id="2316733"/>
    <lineage>
        <taxon>Bacteria</taxon>
        <taxon>Pseudomonadati</taxon>
        <taxon>Myxococcota</taxon>
        <taxon>Myxococcia</taxon>
        <taxon>Myxococcales</taxon>
        <taxon>Cystobacterineae</taxon>
        <taxon>Myxococcaceae</taxon>
        <taxon>Corallococcus</taxon>
    </lineage>
</organism>
<proteinExistence type="predicted"/>
<reference evidence="2" key="1">
    <citation type="submission" date="2018-09" db="EMBL/GenBank/DDBJ databases">
        <authorList>
            <person name="Livingstone P.G."/>
            <person name="Whitworth D.E."/>
        </authorList>
    </citation>
    <scope>NUCLEOTIDE SEQUENCE [LARGE SCALE GENOMIC DNA]</scope>
    <source>
        <strain evidence="2">CA054A</strain>
    </source>
</reference>